<proteinExistence type="inferred from homology"/>
<comment type="similarity">
    <text evidence="1">Belongs to the sel-1 family.</text>
</comment>
<dbReference type="InterPro" id="IPR011990">
    <property type="entry name" value="TPR-like_helical_dom_sf"/>
</dbReference>
<evidence type="ECO:0000313" key="2">
    <source>
        <dbReference type="EMBL" id="OBZ89319.1"/>
    </source>
</evidence>
<protein>
    <submittedName>
        <fullName evidence="2">Uncharacterized protein YbeQ</fullName>
    </submittedName>
</protein>
<reference evidence="2 3" key="1">
    <citation type="submission" date="2016-03" db="EMBL/GenBank/DDBJ databases">
        <title>Choanephora cucurbitarum.</title>
        <authorList>
            <person name="Min B."/>
            <person name="Park H."/>
            <person name="Park J.-H."/>
            <person name="Shin H.-D."/>
            <person name="Choi I.-G."/>
        </authorList>
    </citation>
    <scope>NUCLEOTIDE SEQUENCE [LARGE SCALE GENOMIC DNA]</scope>
    <source>
        <strain evidence="2 3">KUS-F28377</strain>
    </source>
</reference>
<sequence>MNTVSETEKIEFLYQEGIRLYNKQHYTDAFYCFENAANLDHSPSMIKIGRMYELGEGVALDYQEALYWYRKAAYLGFSGGELCLGVFYEEGKGIKKNISIASKWYQKAASQGSIEAAFKLGCLYYRGAGVPEDKQMALRLFIEGANRDYARAAFMAARIYCSLSKHDPAYRTQALHWYTYAAERNYPRAQYNLGCFYEMGVPPVLQQDDVLAFRWYEKAAKNGHADAQSSLGHCYFNGIGITKDNGLSLFWYTRAIENGATVINNTKIKHKIASYKRRGSQSMLQDEYKDVNQAYLEGTDVRKDKTLVQIGDMFLSGTHVKKNHEKALEWYLKAAERDNPEGQFKLGKMYFEGLGTIKNYNISLGWFKKAYKHGVQDALAYIERAKLSLKTQKTYFQQVEQKPNLKEVILVDDYALRDFSTEVLDSLNEVYRNRIKSSIYALETSDADPIRSARNAFDAISIHNPNDYST</sequence>
<organism evidence="2 3">
    <name type="scientific">Choanephora cucurbitarum</name>
    <dbReference type="NCBI Taxonomy" id="101091"/>
    <lineage>
        <taxon>Eukaryota</taxon>
        <taxon>Fungi</taxon>
        <taxon>Fungi incertae sedis</taxon>
        <taxon>Mucoromycota</taxon>
        <taxon>Mucoromycotina</taxon>
        <taxon>Mucoromycetes</taxon>
        <taxon>Mucorales</taxon>
        <taxon>Mucorineae</taxon>
        <taxon>Choanephoraceae</taxon>
        <taxon>Choanephoroideae</taxon>
        <taxon>Choanephora</taxon>
    </lineage>
</organism>
<dbReference type="STRING" id="101091.A0A1C7NKI1"/>
<dbReference type="Gene3D" id="1.25.40.10">
    <property type="entry name" value="Tetratricopeptide repeat domain"/>
    <property type="match status" value="3"/>
</dbReference>
<dbReference type="SUPFAM" id="SSF81901">
    <property type="entry name" value="HCP-like"/>
    <property type="match status" value="3"/>
</dbReference>
<dbReference type="AlphaFoldDB" id="A0A1C7NKI1"/>
<name>A0A1C7NKI1_9FUNG</name>
<dbReference type="EMBL" id="LUGH01000101">
    <property type="protein sequence ID" value="OBZ89319.1"/>
    <property type="molecule type" value="Genomic_DNA"/>
</dbReference>
<keyword evidence="3" id="KW-1185">Reference proteome</keyword>
<comment type="caution">
    <text evidence="2">The sequence shown here is derived from an EMBL/GenBank/DDBJ whole genome shotgun (WGS) entry which is preliminary data.</text>
</comment>
<evidence type="ECO:0000313" key="3">
    <source>
        <dbReference type="Proteomes" id="UP000093000"/>
    </source>
</evidence>
<evidence type="ECO:0000256" key="1">
    <source>
        <dbReference type="ARBA" id="ARBA00038101"/>
    </source>
</evidence>
<dbReference type="SMART" id="SM00671">
    <property type="entry name" value="SEL1"/>
    <property type="match status" value="9"/>
</dbReference>
<dbReference type="InParanoid" id="A0A1C7NKI1"/>
<gene>
    <name evidence="2" type="primary">ybeQ_5</name>
    <name evidence="2" type="ORF">A0J61_02631</name>
</gene>
<dbReference type="PANTHER" id="PTHR11102">
    <property type="entry name" value="SEL-1-LIKE PROTEIN"/>
    <property type="match status" value="1"/>
</dbReference>
<dbReference type="Proteomes" id="UP000093000">
    <property type="component" value="Unassembled WGS sequence"/>
</dbReference>
<accession>A0A1C7NKI1</accession>
<dbReference type="OrthoDB" id="2253126at2759"/>
<dbReference type="InterPro" id="IPR006597">
    <property type="entry name" value="Sel1-like"/>
</dbReference>
<dbReference type="InterPro" id="IPR050767">
    <property type="entry name" value="Sel1_AlgK"/>
</dbReference>
<dbReference type="Pfam" id="PF08238">
    <property type="entry name" value="Sel1"/>
    <property type="match status" value="9"/>
</dbReference>
<dbReference type="PANTHER" id="PTHR11102:SF160">
    <property type="entry name" value="ERAD-ASSOCIATED E3 UBIQUITIN-PROTEIN LIGASE COMPONENT HRD3"/>
    <property type="match status" value="1"/>
</dbReference>